<dbReference type="Gene3D" id="3.40.1380.10">
    <property type="match status" value="1"/>
</dbReference>
<keyword evidence="12" id="KW-0378">Hydrolase</keyword>
<evidence type="ECO:0000313" key="15">
    <source>
        <dbReference type="Proteomes" id="UP000218257"/>
    </source>
</evidence>
<organism evidence="12 14">
    <name type="scientific">Dehalococcoides mccartyi</name>
    <dbReference type="NCBI Taxonomy" id="61435"/>
    <lineage>
        <taxon>Bacteria</taxon>
        <taxon>Bacillati</taxon>
        <taxon>Chloroflexota</taxon>
        <taxon>Dehalococcoidia</taxon>
        <taxon>Dehalococcoidales</taxon>
        <taxon>Dehalococcoidaceae</taxon>
        <taxon>Dehalococcoides</taxon>
    </lineage>
</organism>
<protein>
    <recommendedName>
        <fullName evidence="10">ATP synthase gamma chain</fullName>
    </recommendedName>
    <alternativeName>
        <fullName evidence="10">ATP synthase F1 sector gamma subunit</fullName>
    </alternativeName>
    <alternativeName>
        <fullName evidence="10">F-ATPase gamma subunit</fullName>
    </alternativeName>
</protein>
<evidence type="ECO:0000256" key="6">
    <source>
        <dbReference type="ARBA" id="ARBA00023065"/>
    </source>
</evidence>
<dbReference type="PROSITE" id="PS00153">
    <property type="entry name" value="ATPASE_GAMMA"/>
    <property type="match status" value="1"/>
</dbReference>
<comment type="similarity">
    <text evidence="3 10">Belongs to the ATPase gamma chain family.</text>
</comment>
<evidence type="ECO:0000256" key="5">
    <source>
        <dbReference type="ARBA" id="ARBA00022781"/>
    </source>
</evidence>
<evidence type="ECO:0000313" key="11">
    <source>
        <dbReference type="EMBL" id="BAZ97076.1"/>
    </source>
</evidence>
<dbReference type="Proteomes" id="UP000218257">
    <property type="component" value="Chromosome"/>
</dbReference>
<dbReference type="EMBL" id="AP017649">
    <property type="protein sequence ID" value="BAZ97076.1"/>
    <property type="molecule type" value="Genomic_DNA"/>
</dbReference>
<dbReference type="SMR" id="A0A0V8M4D9"/>
<dbReference type="Pfam" id="PF00231">
    <property type="entry name" value="ATP-synt"/>
    <property type="match status" value="1"/>
</dbReference>
<keyword evidence="9 10" id="KW-0066">ATP synthesis</keyword>
<keyword evidence="4 10" id="KW-0813">Transport</keyword>
<dbReference type="GO" id="GO:0016787">
    <property type="term" value="F:hydrolase activity"/>
    <property type="evidence" value="ECO:0007669"/>
    <property type="project" value="UniProtKB-KW"/>
</dbReference>
<dbReference type="EMBL" id="JGYD01000010">
    <property type="protein sequence ID" value="KSV18630.1"/>
    <property type="molecule type" value="Genomic_DNA"/>
</dbReference>
<keyword evidence="8 10" id="KW-0139">CF(1)</keyword>
<proteinExistence type="inferred from homology"/>
<dbReference type="InterPro" id="IPR035968">
    <property type="entry name" value="ATP_synth_F1_ATPase_gsu"/>
</dbReference>
<dbReference type="PATRIC" id="fig|243164.10.peg.541"/>
<dbReference type="PANTHER" id="PTHR11693">
    <property type="entry name" value="ATP SYNTHASE GAMMA CHAIN"/>
    <property type="match status" value="1"/>
</dbReference>
<reference evidence="11 15" key="2">
    <citation type="journal article" date="2017" name="Sci. Rep.">
        <title>Isolation and genomic characterization of a Dehalococcoides strain suggests genomic rearrangement during culture.</title>
        <authorList>
            <person name="Yohda M."/>
            <person name="Ikegami K."/>
            <person name="Aita Y."/>
            <person name="Kitajima M."/>
            <person name="Takechi A."/>
            <person name="Iwamoto M."/>
            <person name="Fukuda T."/>
            <person name="Tamura N."/>
            <person name="Shibasaki J."/>
            <person name="Koike S."/>
            <person name="Komatsu D."/>
            <person name="Miyagi S."/>
            <person name="Nishimura M."/>
            <person name="Uchino Y."/>
            <person name="Shiroma A."/>
            <person name="Shimoji M."/>
            <person name="Tamotsu H."/>
            <person name="Ashimine N."/>
            <person name="Shinzato M."/>
            <person name="Ohki S."/>
            <person name="Nakano K."/>
            <person name="Teruya K."/>
            <person name="Satou K."/>
            <person name="Hirano T."/>
            <person name="Yagi O."/>
        </authorList>
    </citation>
    <scope>NUCLEOTIDE SEQUENCE [LARGE SCALE GENOMIC DNA]</scope>
    <source>
        <strain evidence="11 15">UCH-ATV1</strain>
    </source>
</reference>
<evidence type="ECO:0000256" key="9">
    <source>
        <dbReference type="ARBA" id="ARBA00023310"/>
    </source>
</evidence>
<evidence type="ECO:0000256" key="1">
    <source>
        <dbReference type="ARBA" id="ARBA00003456"/>
    </source>
</evidence>
<dbReference type="InterPro" id="IPR023632">
    <property type="entry name" value="ATP_synth_F1_gsu_CS"/>
</dbReference>
<keyword evidence="6 10" id="KW-0406">Ion transport</keyword>
<dbReference type="GO" id="GO:0046933">
    <property type="term" value="F:proton-transporting ATP synthase activity, rotational mechanism"/>
    <property type="evidence" value="ECO:0007669"/>
    <property type="project" value="UniProtKB-UniRule"/>
</dbReference>
<dbReference type="GO" id="GO:0005524">
    <property type="term" value="F:ATP binding"/>
    <property type="evidence" value="ECO:0007669"/>
    <property type="project" value="UniProtKB-UniRule"/>
</dbReference>
<comment type="subcellular location">
    <subcellularLocation>
        <location evidence="10">Cell membrane</location>
        <topology evidence="10">Peripheral membrane protein</topology>
    </subcellularLocation>
    <subcellularLocation>
        <location evidence="2">Membrane</location>
        <topology evidence="2">Peripheral membrane protein</topology>
    </subcellularLocation>
</comment>
<evidence type="ECO:0000256" key="10">
    <source>
        <dbReference type="HAMAP-Rule" id="MF_00815"/>
    </source>
</evidence>
<dbReference type="GO" id="GO:0045259">
    <property type="term" value="C:proton-transporting ATP synthase complex"/>
    <property type="evidence" value="ECO:0007669"/>
    <property type="project" value="UniProtKB-KW"/>
</dbReference>
<dbReference type="GeneID" id="3230095"/>
<dbReference type="RefSeq" id="WP_010936339.1">
    <property type="nucleotide sequence ID" value="NZ_AP017649.1"/>
</dbReference>
<dbReference type="InterPro" id="IPR000131">
    <property type="entry name" value="ATP_synth_F1_gsu"/>
</dbReference>
<evidence type="ECO:0000313" key="12">
    <source>
        <dbReference type="EMBL" id="KSV18630.1"/>
    </source>
</evidence>
<evidence type="ECO:0000256" key="2">
    <source>
        <dbReference type="ARBA" id="ARBA00004170"/>
    </source>
</evidence>
<dbReference type="Gene3D" id="1.10.287.80">
    <property type="entry name" value="ATP synthase, gamma subunit, helix hairpin domain"/>
    <property type="match status" value="2"/>
</dbReference>
<keyword evidence="10" id="KW-1003">Cell membrane</keyword>
<dbReference type="CDD" id="cd12151">
    <property type="entry name" value="F1-ATPase_gamma"/>
    <property type="match status" value="1"/>
</dbReference>
<evidence type="ECO:0000256" key="7">
    <source>
        <dbReference type="ARBA" id="ARBA00023136"/>
    </source>
</evidence>
<reference evidence="13" key="3">
    <citation type="submission" date="2023-12" db="EMBL/GenBank/DDBJ databases">
        <title>Isolation of organohalide respiring bacteria Dehalococcoides mccartyi strain GPTCE1 in groundwater collected near a chemical plant in Suzhou, China.</title>
        <authorList>
            <person name="Liu G."/>
        </authorList>
    </citation>
    <scope>NUCLEOTIDE SEQUENCE</scope>
    <source>
        <strain evidence="13">GPTCE1</strain>
    </source>
</reference>
<keyword evidence="7 10" id="KW-0472">Membrane</keyword>
<dbReference type="OrthoDB" id="9812769at2"/>
<evidence type="ECO:0000313" key="13">
    <source>
        <dbReference type="EMBL" id="WRO07771.1"/>
    </source>
</evidence>
<evidence type="ECO:0000313" key="14">
    <source>
        <dbReference type="Proteomes" id="UP000053577"/>
    </source>
</evidence>
<dbReference type="HAMAP" id="MF_00815">
    <property type="entry name" value="ATP_synth_gamma_bact"/>
    <property type="match status" value="1"/>
</dbReference>
<evidence type="ECO:0000256" key="4">
    <source>
        <dbReference type="ARBA" id="ARBA00022448"/>
    </source>
</evidence>
<dbReference type="EMBL" id="CP141531">
    <property type="protein sequence ID" value="WRO07771.1"/>
    <property type="molecule type" value="Genomic_DNA"/>
</dbReference>
<dbReference type="SUPFAM" id="SSF52943">
    <property type="entry name" value="ATP synthase (F1-ATPase), gamma subunit"/>
    <property type="match status" value="1"/>
</dbReference>
<gene>
    <name evidence="10 13" type="primary">atpG</name>
    <name evidence="12" type="ORF">DA01_01260</name>
    <name evidence="11" type="ORF">DEHALATV1_0448</name>
    <name evidence="13" type="ORF">VLL09_02480</name>
</gene>
<dbReference type="GO" id="GO:0005886">
    <property type="term" value="C:plasma membrane"/>
    <property type="evidence" value="ECO:0007669"/>
    <property type="project" value="UniProtKB-SubCell"/>
</dbReference>
<dbReference type="Proteomes" id="UP001327986">
    <property type="component" value="Chromosome"/>
</dbReference>
<name>A0A0V8M4D9_9CHLR</name>
<dbReference type="eggNOG" id="COG0224">
    <property type="taxonomic scope" value="Bacteria"/>
</dbReference>
<comment type="subunit">
    <text evidence="10">F-type ATPases have 2 components, CF(1) - the catalytic core - and CF(0) - the membrane proton channel. CF(1) has five subunits: alpha(3), beta(3), gamma(1), delta(1), epsilon(1). CF(0) has three main subunits: a, b and c.</text>
</comment>
<dbReference type="PRINTS" id="PR00126">
    <property type="entry name" value="ATPASEGAMMA"/>
</dbReference>
<dbReference type="AlphaFoldDB" id="A0A0V8M4D9"/>
<dbReference type="PANTHER" id="PTHR11693:SF22">
    <property type="entry name" value="ATP SYNTHASE SUBUNIT GAMMA, MITOCHONDRIAL"/>
    <property type="match status" value="1"/>
</dbReference>
<accession>A0A0V8M4D9</accession>
<dbReference type="Proteomes" id="UP000053577">
    <property type="component" value="Unassembled WGS sequence"/>
</dbReference>
<evidence type="ECO:0000256" key="3">
    <source>
        <dbReference type="ARBA" id="ARBA00007681"/>
    </source>
</evidence>
<dbReference type="GO" id="GO:0042777">
    <property type="term" value="P:proton motive force-driven plasma membrane ATP synthesis"/>
    <property type="evidence" value="ECO:0007669"/>
    <property type="project" value="UniProtKB-UniRule"/>
</dbReference>
<sequence>MANIRIIKRRIRSVRNIAKITRAMEMIAASKMKKAQERGLAGRPYSEKITEVIAALAALPQSGEILHPLLERRPVKKIAVLHITPDRGQCGGLVANINRKTGTFMLEQKIPVSAVVVGRKGVDFIRRIKQQMRAEFINLGDRPGYLDTLPISRVIMDDFMSGEIDQVFIAYTQFVTTAVQKPVLEQLLPVVPLELPPGQNLEYIYEPESATVLNSLLPRFVEMSVYHAILESIASEQSARMVAMRNATDNAKELIGELTLVYNKARQESITNELLDIVGGAAALA</sequence>
<reference evidence="12 14" key="1">
    <citation type="journal article" date="2015" name="Sci. Rep.">
        <title>A comparative genomics and reductive dehalogenase gene transcription study of two chloroethene-respiring bacteria, Dehalococcoides mccartyi strains MB and 11a.</title>
        <authorList>
            <person name="Low A."/>
            <person name="Shen Z."/>
            <person name="Cheng D."/>
            <person name="Rogers M.J."/>
            <person name="Lee P.K."/>
            <person name="He J."/>
        </authorList>
    </citation>
    <scope>NUCLEOTIDE SEQUENCE [LARGE SCALE GENOMIC DNA]</scope>
    <source>
        <strain evidence="12 14">MB</strain>
    </source>
</reference>
<comment type="function">
    <text evidence="1 10">Produces ATP from ADP in the presence of a proton gradient across the membrane. The gamma chain is believed to be important in regulating ATPase activity and the flow of protons through the CF(0) complex.</text>
</comment>
<keyword evidence="5 10" id="KW-0375">Hydrogen ion transport</keyword>
<evidence type="ECO:0000256" key="8">
    <source>
        <dbReference type="ARBA" id="ARBA00023196"/>
    </source>
</evidence>
<dbReference type="NCBIfam" id="TIGR01146">
    <property type="entry name" value="ATPsyn_F1gamma"/>
    <property type="match status" value="1"/>
</dbReference>